<keyword evidence="3" id="KW-1185">Reference proteome</keyword>
<dbReference type="Gene3D" id="3.40.50.1240">
    <property type="entry name" value="Phosphoglycerate mutase-like"/>
    <property type="match status" value="1"/>
</dbReference>
<reference evidence="2 3" key="1">
    <citation type="submission" date="2024-03" db="EMBL/GenBank/DDBJ databases">
        <title>Aureococcus anophagefferens CCMP1851 and Kratosvirus quantuckense: Draft genome of a second virus-susceptible host strain in the model system.</title>
        <authorList>
            <person name="Chase E."/>
            <person name="Truchon A.R."/>
            <person name="Schepens W."/>
            <person name="Wilhelm S.W."/>
        </authorList>
    </citation>
    <scope>NUCLEOTIDE SEQUENCE [LARGE SCALE GENOMIC DNA]</scope>
    <source>
        <strain evidence="2 3">CCMP1851</strain>
    </source>
</reference>
<proteinExistence type="predicted"/>
<comment type="caution">
    <text evidence="2">The sequence shown here is derived from an EMBL/GenBank/DDBJ whole genome shotgun (WGS) entry which is preliminary data.</text>
</comment>
<dbReference type="Proteomes" id="UP001363151">
    <property type="component" value="Unassembled WGS sequence"/>
</dbReference>
<dbReference type="GO" id="GO:0016853">
    <property type="term" value="F:isomerase activity"/>
    <property type="evidence" value="ECO:0007669"/>
    <property type="project" value="UniProtKB-KW"/>
</dbReference>
<evidence type="ECO:0000256" key="1">
    <source>
        <dbReference type="SAM" id="SignalP"/>
    </source>
</evidence>
<dbReference type="Pfam" id="PF00300">
    <property type="entry name" value="His_Phos_1"/>
    <property type="match status" value="1"/>
</dbReference>
<accession>A0ABR1FS39</accession>
<dbReference type="CDD" id="cd07067">
    <property type="entry name" value="HP_PGM_like"/>
    <property type="match status" value="1"/>
</dbReference>
<dbReference type="SMART" id="SM00855">
    <property type="entry name" value="PGAM"/>
    <property type="match status" value="1"/>
</dbReference>
<organism evidence="2 3">
    <name type="scientific">Aureococcus anophagefferens</name>
    <name type="common">Harmful bloom alga</name>
    <dbReference type="NCBI Taxonomy" id="44056"/>
    <lineage>
        <taxon>Eukaryota</taxon>
        <taxon>Sar</taxon>
        <taxon>Stramenopiles</taxon>
        <taxon>Ochrophyta</taxon>
        <taxon>Pelagophyceae</taxon>
        <taxon>Pelagomonadales</taxon>
        <taxon>Pelagomonadaceae</taxon>
        <taxon>Aureococcus</taxon>
    </lineage>
</organism>
<protein>
    <submittedName>
        <fullName evidence="2">Isomerase</fullName>
    </submittedName>
</protein>
<evidence type="ECO:0000313" key="3">
    <source>
        <dbReference type="Proteomes" id="UP001363151"/>
    </source>
</evidence>
<dbReference type="SUPFAM" id="SSF53254">
    <property type="entry name" value="Phosphoglycerate mutase-like"/>
    <property type="match status" value="1"/>
</dbReference>
<dbReference type="PANTHER" id="PTHR48100">
    <property type="entry name" value="BROAD-SPECIFICITY PHOSPHATASE YOR283W-RELATED"/>
    <property type="match status" value="1"/>
</dbReference>
<feature type="chain" id="PRO_5046459519" evidence="1">
    <location>
        <begin position="25"/>
        <end position="331"/>
    </location>
</feature>
<sequence length="331" mass="36818">MPHLRTPAVVVCVAAMALYGDATAALSPDSRLYNPSAMATAKIEGDQHYEELRKAGVLRLRRDVIVRARAPDGLPLKKEEKMVHLIRHGQGYHNLLGDVYRDFGRSVDSTGGGDADNPYVRPEIEDAPLTALGRTQAKGLRVATKILSGIELVVVSPLRRAAETAALSMPHLRTVVPWVGHPAVQETSGKHTCDRRRDRSEIKDDFPWVDWGLVKPERDGVWTADREQPKAVSDRAYAFLLWLRERPEREVAVATHSAWLFTLLNSCVDCADPQLAAWFLTGELRSVVLSYEDYILSDVDQQVKDAFGYTYPIPPKDDDGNVVDWAAKGDL</sequence>
<keyword evidence="2" id="KW-0413">Isomerase</keyword>
<evidence type="ECO:0000313" key="2">
    <source>
        <dbReference type="EMBL" id="KAK7237180.1"/>
    </source>
</evidence>
<keyword evidence="1" id="KW-0732">Signal</keyword>
<dbReference type="InterPro" id="IPR050275">
    <property type="entry name" value="PGM_Phosphatase"/>
</dbReference>
<dbReference type="PANTHER" id="PTHR48100:SF1">
    <property type="entry name" value="HISTIDINE PHOSPHATASE FAMILY PROTEIN-RELATED"/>
    <property type="match status" value="1"/>
</dbReference>
<dbReference type="InterPro" id="IPR029033">
    <property type="entry name" value="His_PPase_superfam"/>
</dbReference>
<feature type="signal peptide" evidence="1">
    <location>
        <begin position="1"/>
        <end position="24"/>
    </location>
</feature>
<gene>
    <name evidence="2" type="ORF">SO694_00097038</name>
</gene>
<dbReference type="InterPro" id="IPR013078">
    <property type="entry name" value="His_Pase_superF_clade-1"/>
</dbReference>
<name>A0ABR1FS39_AURAN</name>
<dbReference type="EMBL" id="JBBJCI010000253">
    <property type="protein sequence ID" value="KAK7237180.1"/>
    <property type="molecule type" value="Genomic_DNA"/>
</dbReference>